<evidence type="ECO:0000313" key="4">
    <source>
        <dbReference type="Proteomes" id="UP001221757"/>
    </source>
</evidence>
<protein>
    <submittedName>
        <fullName evidence="3">Uncharacterized protein</fullName>
    </submittedName>
</protein>
<sequence length="421" mass="43788">MLSYFIPLAVISTAPLLSNASPILPIGPIVPAAAVAATVTATATLTLFQCPTASPTSGGFRVVLVNPVLSSAVSAVTGLPIALPIIPSGWIFQHHQQRPVQRHRPCQPQHPPERPECPHPFQPGQRRLKRSERRHGSRQPHLRPASSVVSNAASFIRDPIAVPTGVVPNPIVIPSGGISSIGKFVSSVVSDAISLLPVGAIPFNGGAGLPTGVLSSAISSASGTAGNVSTILIPLNQVSTSLNSVSSAMPSLLSTVSSFLSSLTNLGGSLSQLNTRLSNLVTRLNSAAASIQSLNIVLSGLSSSTSSPADAAQFLNQGTSIAQRVASLTTQMNTVVSGCHQSSTPIDLAALRTALKTLQPRLQPALRHPVAVACPQQHLDNYGCCAQHLHPQDMILFFGIGDSVELAAVRKQDAYVTQQLR</sequence>
<dbReference type="EMBL" id="JARKIE010000035">
    <property type="protein sequence ID" value="KAJ7696192.1"/>
    <property type="molecule type" value="Genomic_DNA"/>
</dbReference>
<organism evidence="3 4">
    <name type="scientific">Mycena rosella</name>
    <name type="common">Pink bonnet</name>
    <name type="synonym">Agaricus rosellus</name>
    <dbReference type="NCBI Taxonomy" id="1033263"/>
    <lineage>
        <taxon>Eukaryota</taxon>
        <taxon>Fungi</taxon>
        <taxon>Dikarya</taxon>
        <taxon>Basidiomycota</taxon>
        <taxon>Agaricomycotina</taxon>
        <taxon>Agaricomycetes</taxon>
        <taxon>Agaricomycetidae</taxon>
        <taxon>Agaricales</taxon>
        <taxon>Marasmiineae</taxon>
        <taxon>Mycenaceae</taxon>
        <taxon>Mycena</taxon>
    </lineage>
</organism>
<proteinExistence type="predicted"/>
<feature type="region of interest" description="Disordered" evidence="1">
    <location>
        <begin position="97"/>
        <end position="146"/>
    </location>
</feature>
<feature type="signal peptide" evidence="2">
    <location>
        <begin position="1"/>
        <end position="20"/>
    </location>
</feature>
<feature type="compositionally biased region" description="Basic residues" evidence="1">
    <location>
        <begin position="126"/>
        <end position="141"/>
    </location>
</feature>
<evidence type="ECO:0000313" key="3">
    <source>
        <dbReference type="EMBL" id="KAJ7696192.1"/>
    </source>
</evidence>
<feature type="chain" id="PRO_5042122090" evidence="2">
    <location>
        <begin position="21"/>
        <end position="421"/>
    </location>
</feature>
<comment type="caution">
    <text evidence="3">The sequence shown here is derived from an EMBL/GenBank/DDBJ whole genome shotgun (WGS) entry which is preliminary data.</text>
</comment>
<dbReference type="Proteomes" id="UP001221757">
    <property type="component" value="Unassembled WGS sequence"/>
</dbReference>
<evidence type="ECO:0000256" key="1">
    <source>
        <dbReference type="SAM" id="MobiDB-lite"/>
    </source>
</evidence>
<keyword evidence="4" id="KW-1185">Reference proteome</keyword>
<evidence type="ECO:0000256" key="2">
    <source>
        <dbReference type="SAM" id="SignalP"/>
    </source>
</evidence>
<gene>
    <name evidence="3" type="ORF">B0H17DRAFT_1130991</name>
</gene>
<name>A0AAD7DNS8_MYCRO</name>
<keyword evidence="2" id="KW-0732">Signal</keyword>
<accession>A0AAD7DNS8</accession>
<reference evidence="3" key="1">
    <citation type="submission" date="2023-03" db="EMBL/GenBank/DDBJ databases">
        <title>Massive genome expansion in bonnet fungi (Mycena s.s.) driven by repeated elements and novel gene families across ecological guilds.</title>
        <authorList>
            <consortium name="Lawrence Berkeley National Laboratory"/>
            <person name="Harder C.B."/>
            <person name="Miyauchi S."/>
            <person name="Viragh M."/>
            <person name="Kuo A."/>
            <person name="Thoen E."/>
            <person name="Andreopoulos B."/>
            <person name="Lu D."/>
            <person name="Skrede I."/>
            <person name="Drula E."/>
            <person name="Henrissat B."/>
            <person name="Morin E."/>
            <person name="Kohler A."/>
            <person name="Barry K."/>
            <person name="LaButti K."/>
            <person name="Morin E."/>
            <person name="Salamov A."/>
            <person name="Lipzen A."/>
            <person name="Mereny Z."/>
            <person name="Hegedus B."/>
            <person name="Baldrian P."/>
            <person name="Stursova M."/>
            <person name="Weitz H."/>
            <person name="Taylor A."/>
            <person name="Grigoriev I.V."/>
            <person name="Nagy L.G."/>
            <person name="Martin F."/>
            <person name="Kauserud H."/>
        </authorList>
    </citation>
    <scope>NUCLEOTIDE SEQUENCE</scope>
    <source>
        <strain evidence="3">CBHHK067</strain>
    </source>
</reference>
<dbReference type="AlphaFoldDB" id="A0AAD7DNS8"/>